<organism evidence="7 8">
    <name type="scientific">Rotaria socialis</name>
    <dbReference type="NCBI Taxonomy" id="392032"/>
    <lineage>
        <taxon>Eukaryota</taxon>
        <taxon>Metazoa</taxon>
        <taxon>Spiralia</taxon>
        <taxon>Gnathifera</taxon>
        <taxon>Rotifera</taxon>
        <taxon>Eurotatoria</taxon>
        <taxon>Bdelloidea</taxon>
        <taxon>Philodinida</taxon>
        <taxon>Philodinidae</taxon>
        <taxon>Rotaria</taxon>
    </lineage>
</organism>
<dbReference type="GO" id="GO:0001786">
    <property type="term" value="F:phosphatidylserine binding"/>
    <property type="evidence" value="ECO:0007669"/>
    <property type="project" value="TreeGrafter"/>
</dbReference>
<evidence type="ECO:0000256" key="2">
    <source>
        <dbReference type="ARBA" id="ARBA00022737"/>
    </source>
</evidence>
<dbReference type="AlphaFoldDB" id="A0A821ZGF5"/>
<dbReference type="GO" id="GO:0005634">
    <property type="term" value="C:nucleus"/>
    <property type="evidence" value="ECO:0007669"/>
    <property type="project" value="TreeGrafter"/>
</dbReference>
<dbReference type="GO" id="GO:0012506">
    <property type="term" value="C:vesicle membrane"/>
    <property type="evidence" value="ECO:0007669"/>
    <property type="project" value="TreeGrafter"/>
</dbReference>
<dbReference type="GO" id="GO:0005544">
    <property type="term" value="F:calcium-dependent phospholipid binding"/>
    <property type="evidence" value="ECO:0007669"/>
    <property type="project" value="UniProtKB-KW"/>
</dbReference>
<accession>A0A821ZGF5</accession>
<comment type="caution">
    <text evidence="7">The sequence shown here is derived from an EMBL/GenBank/DDBJ whole genome shotgun (WGS) entry which is preliminary data.</text>
</comment>
<dbReference type="PROSITE" id="PS00223">
    <property type="entry name" value="ANNEXIN_1"/>
    <property type="match status" value="1"/>
</dbReference>
<dbReference type="Pfam" id="PF00191">
    <property type="entry name" value="Annexin"/>
    <property type="match status" value="2"/>
</dbReference>
<keyword evidence="5 6" id="KW-0111">Calcium/phospholipid-binding</keyword>
<dbReference type="PRINTS" id="PR00196">
    <property type="entry name" value="ANNEXIN"/>
</dbReference>
<protein>
    <recommendedName>
        <fullName evidence="6">Annexin</fullName>
    </recommendedName>
</protein>
<evidence type="ECO:0000313" key="8">
    <source>
        <dbReference type="Proteomes" id="UP000663848"/>
    </source>
</evidence>
<dbReference type="GO" id="GO:0005886">
    <property type="term" value="C:plasma membrane"/>
    <property type="evidence" value="ECO:0007669"/>
    <property type="project" value="TreeGrafter"/>
</dbReference>
<dbReference type="InterPro" id="IPR018252">
    <property type="entry name" value="Annexin_repeat_CS"/>
</dbReference>
<dbReference type="InterPro" id="IPR037104">
    <property type="entry name" value="Annexin_sf"/>
</dbReference>
<reference evidence="7" key="1">
    <citation type="submission" date="2021-02" db="EMBL/GenBank/DDBJ databases">
        <authorList>
            <person name="Nowell W R."/>
        </authorList>
    </citation>
    <scope>NUCLEOTIDE SEQUENCE</scope>
</reference>
<dbReference type="FunFam" id="1.10.220.10:FF:000002">
    <property type="entry name" value="Annexin"/>
    <property type="match status" value="1"/>
</dbReference>
<dbReference type="PANTHER" id="PTHR10502">
    <property type="entry name" value="ANNEXIN"/>
    <property type="match status" value="1"/>
</dbReference>
<evidence type="ECO:0000256" key="3">
    <source>
        <dbReference type="ARBA" id="ARBA00022837"/>
    </source>
</evidence>
<evidence type="ECO:0000256" key="4">
    <source>
        <dbReference type="ARBA" id="ARBA00023216"/>
    </source>
</evidence>
<keyword evidence="2 6" id="KW-0677">Repeat</keyword>
<dbReference type="Proteomes" id="UP000663848">
    <property type="component" value="Unassembled WGS sequence"/>
</dbReference>
<name>A0A821ZGF5_9BILA</name>
<dbReference type="GO" id="GO:0005509">
    <property type="term" value="F:calcium ion binding"/>
    <property type="evidence" value="ECO:0007669"/>
    <property type="project" value="InterPro"/>
</dbReference>
<keyword evidence="3 6" id="KW-0106">Calcium</keyword>
<dbReference type="InterPro" id="IPR001464">
    <property type="entry name" value="Annexin"/>
</dbReference>
<dbReference type="EMBL" id="CAJOBR010028019">
    <property type="protein sequence ID" value="CAF4979384.1"/>
    <property type="molecule type" value="Genomic_DNA"/>
</dbReference>
<feature type="non-terminal residue" evidence="7">
    <location>
        <position position="1"/>
    </location>
</feature>
<comment type="similarity">
    <text evidence="1 6">Belongs to the annexin family.</text>
</comment>
<evidence type="ECO:0000256" key="6">
    <source>
        <dbReference type="RuleBase" id="RU003540"/>
    </source>
</evidence>
<dbReference type="PROSITE" id="PS51897">
    <property type="entry name" value="ANNEXIN_2"/>
    <property type="match status" value="2"/>
</dbReference>
<dbReference type="SMART" id="SM00335">
    <property type="entry name" value="ANX"/>
    <property type="match status" value="2"/>
</dbReference>
<dbReference type="FunFam" id="1.10.220.10:FF:000003">
    <property type="entry name" value="Annexin"/>
    <property type="match status" value="1"/>
</dbReference>
<dbReference type="GO" id="GO:0005737">
    <property type="term" value="C:cytoplasm"/>
    <property type="evidence" value="ECO:0007669"/>
    <property type="project" value="TreeGrafter"/>
</dbReference>
<dbReference type="InterPro" id="IPR018502">
    <property type="entry name" value="Annexin_repeat"/>
</dbReference>
<dbReference type="Gene3D" id="1.10.220.10">
    <property type="entry name" value="Annexin"/>
    <property type="match status" value="2"/>
</dbReference>
<proteinExistence type="inferred from homology"/>
<evidence type="ECO:0000256" key="5">
    <source>
        <dbReference type="ARBA" id="ARBA00023302"/>
    </source>
</evidence>
<evidence type="ECO:0000313" key="7">
    <source>
        <dbReference type="EMBL" id="CAF4979384.1"/>
    </source>
</evidence>
<keyword evidence="4 6" id="KW-0041">Annexin</keyword>
<dbReference type="SUPFAM" id="SSF47874">
    <property type="entry name" value="Annexin"/>
    <property type="match status" value="1"/>
</dbReference>
<comment type="domain">
    <text evidence="6">A pair of annexin repeats may form one binding site for calcium and phospholipid.</text>
</comment>
<dbReference type="PANTHER" id="PTHR10502:SF102">
    <property type="entry name" value="ANNEXIN B11"/>
    <property type="match status" value="1"/>
</dbReference>
<evidence type="ECO:0000256" key="1">
    <source>
        <dbReference type="ARBA" id="ARBA00007831"/>
    </source>
</evidence>
<sequence length="181" mass="20626">LLYSPVEYDCHELRRAVKGIGTDEEALIEILASRSNKRLKAINENYQTLFNRALEKDIVGDTSGYLKKLLVALSQGKRPESNDVNQDEAENDAKTLFEAGEKKWGTDESKFLEILCNRSNAHLKGVFEAYRQFSKKDIEDAIKSETSGNIRKGLLAIVRVMRNRPGYFAYQLKKALKSVFY</sequence>
<gene>
    <name evidence="7" type="ORF">QYT958_LOCUS36013</name>
</gene>